<dbReference type="InterPro" id="IPR036594">
    <property type="entry name" value="Meth_synthase_dom"/>
</dbReference>
<dbReference type="RefSeq" id="WP_380315385.1">
    <property type="nucleotide sequence ID" value="NZ_JBHYPW010000001.1"/>
</dbReference>
<sequence>MRTTGTDPGLPTGAVARLLGVSPTTVRSWERRYGIGPAHQEPGRHRRWHAEDVAALETMCRLTSRGLPPGEAARLALADRGRPPAAARGVPDDLPDAVPDEALREAAAPHRPDAPPPGGDGERPTGRGLTRAALRLDAPEVARVLDGAVRSLGVVRAWTEVMAPALRAAGRRWAADGEQYVEVEHLLSWQVSAVLRSVALRPAVPLRPGPPVLLAAMPGEQHSLPLEAVAAGAAERGLPLRMLGAAVPARALLDAQRRIGPSAVLLWSQAPQTAEGRLVRLVAEAAWGQRGARAGSVVLAAGPGWGPSGPAAASAVPRSLAAALDLAARAVAR</sequence>
<dbReference type="InterPro" id="IPR009061">
    <property type="entry name" value="DNA-bd_dom_put_sf"/>
</dbReference>
<dbReference type="SUPFAM" id="SSF52242">
    <property type="entry name" value="Cobalamin (vitamin B12)-binding domain"/>
    <property type="match status" value="1"/>
</dbReference>
<dbReference type="EMBL" id="JBHYPX010000030">
    <property type="protein sequence ID" value="MFE1353605.1"/>
    <property type="molecule type" value="Genomic_DNA"/>
</dbReference>
<keyword evidence="1" id="KW-0238">DNA-binding</keyword>
<dbReference type="Pfam" id="PF02607">
    <property type="entry name" value="B12-binding_2"/>
    <property type="match status" value="1"/>
</dbReference>
<accession>A0ABW6GLN0</accession>
<dbReference type="InterPro" id="IPR036724">
    <property type="entry name" value="Cobalamin-bd_sf"/>
</dbReference>
<dbReference type="PANTHER" id="PTHR30204">
    <property type="entry name" value="REDOX-CYCLING DRUG-SENSING TRANSCRIPTIONAL ACTIVATOR SOXR"/>
    <property type="match status" value="1"/>
</dbReference>
<dbReference type="InterPro" id="IPR047057">
    <property type="entry name" value="MerR_fam"/>
</dbReference>
<dbReference type="Proteomes" id="UP001599542">
    <property type="component" value="Unassembled WGS sequence"/>
</dbReference>
<gene>
    <name evidence="4" type="ORF">ACFW6T_16625</name>
</gene>
<evidence type="ECO:0000256" key="2">
    <source>
        <dbReference type="SAM" id="MobiDB-lite"/>
    </source>
</evidence>
<organism evidence="4 5">
    <name type="scientific">Kitasatospora phosalacinea</name>
    <dbReference type="NCBI Taxonomy" id="2065"/>
    <lineage>
        <taxon>Bacteria</taxon>
        <taxon>Bacillati</taxon>
        <taxon>Actinomycetota</taxon>
        <taxon>Actinomycetes</taxon>
        <taxon>Kitasatosporales</taxon>
        <taxon>Streptomycetaceae</taxon>
        <taxon>Kitasatospora</taxon>
    </lineage>
</organism>
<dbReference type="Pfam" id="PF13411">
    <property type="entry name" value="MerR_1"/>
    <property type="match status" value="1"/>
</dbReference>
<proteinExistence type="predicted"/>
<keyword evidence="5" id="KW-1185">Reference proteome</keyword>
<dbReference type="Gene3D" id="1.10.1240.10">
    <property type="entry name" value="Methionine synthase domain"/>
    <property type="match status" value="1"/>
</dbReference>
<dbReference type="Gene3D" id="3.40.50.280">
    <property type="entry name" value="Cobalamin-binding domain"/>
    <property type="match status" value="1"/>
</dbReference>
<protein>
    <submittedName>
        <fullName evidence="4">MerR family transcriptional regulator</fullName>
    </submittedName>
</protein>
<feature type="region of interest" description="Disordered" evidence="2">
    <location>
        <begin position="105"/>
        <end position="127"/>
    </location>
</feature>
<feature type="domain" description="HTH merR-type" evidence="3">
    <location>
        <begin position="9"/>
        <end position="78"/>
    </location>
</feature>
<dbReference type="InterPro" id="IPR000551">
    <property type="entry name" value="MerR-type_HTH_dom"/>
</dbReference>
<dbReference type="SUPFAM" id="SSF46955">
    <property type="entry name" value="Putative DNA-binding domain"/>
    <property type="match status" value="1"/>
</dbReference>
<evidence type="ECO:0000313" key="5">
    <source>
        <dbReference type="Proteomes" id="UP001599542"/>
    </source>
</evidence>
<dbReference type="InterPro" id="IPR003759">
    <property type="entry name" value="Cbl-bd_cap"/>
</dbReference>
<evidence type="ECO:0000256" key="1">
    <source>
        <dbReference type="ARBA" id="ARBA00023125"/>
    </source>
</evidence>
<evidence type="ECO:0000313" key="4">
    <source>
        <dbReference type="EMBL" id="MFE1353605.1"/>
    </source>
</evidence>
<reference evidence="4 5" key="1">
    <citation type="submission" date="2024-09" db="EMBL/GenBank/DDBJ databases">
        <title>The Natural Products Discovery Center: Release of the First 8490 Sequenced Strains for Exploring Actinobacteria Biosynthetic Diversity.</title>
        <authorList>
            <person name="Kalkreuter E."/>
            <person name="Kautsar S.A."/>
            <person name="Yang D."/>
            <person name="Bader C.D."/>
            <person name="Teijaro C.N."/>
            <person name="Fluegel L."/>
            <person name="Davis C.M."/>
            <person name="Simpson J.R."/>
            <person name="Lauterbach L."/>
            <person name="Steele A.D."/>
            <person name="Gui C."/>
            <person name="Meng S."/>
            <person name="Li G."/>
            <person name="Viehrig K."/>
            <person name="Ye F."/>
            <person name="Su P."/>
            <person name="Kiefer A.F."/>
            <person name="Nichols A."/>
            <person name="Cepeda A.J."/>
            <person name="Yan W."/>
            <person name="Fan B."/>
            <person name="Jiang Y."/>
            <person name="Adhikari A."/>
            <person name="Zheng C.-J."/>
            <person name="Schuster L."/>
            <person name="Cowan T.M."/>
            <person name="Smanski M.J."/>
            <person name="Chevrette M.G."/>
            <person name="De Carvalho L.P.S."/>
            <person name="Shen B."/>
        </authorList>
    </citation>
    <scope>NUCLEOTIDE SEQUENCE [LARGE SCALE GENOMIC DNA]</scope>
    <source>
        <strain evidence="4 5">NPDC058753</strain>
    </source>
</reference>
<name>A0ABW6GLN0_9ACTN</name>
<dbReference type="SMART" id="SM00422">
    <property type="entry name" value="HTH_MERR"/>
    <property type="match status" value="1"/>
</dbReference>
<dbReference type="PROSITE" id="PS50937">
    <property type="entry name" value="HTH_MERR_2"/>
    <property type="match status" value="1"/>
</dbReference>
<dbReference type="PANTHER" id="PTHR30204:SF97">
    <property type="entry name" value="MERR FAMILY REGULATORY PROTEIN"/>
    <property type="match status" value="1"/>
</dbReference>
<dbReference type="Gene3D" id="1.10.1660.10">
    <property type="match status" value="1"/>
</dbReference>
<dbReference type="CDD" id="cd01104">
    <property type="entry name" value="HTH_MlrA-CarA"/>
    <property type="match status" value="1"/>
</dbReference>
<comment type="caution">
    <text evidence="4">The sequence shown here is derived from an EMBL/GenBank/DDBJ whole genome shotgun (WGS) entry which is preliminary data.</text>
</comment>
<evidence type="ECO:0000259" key="3">
    <source>
        <dbReference type="PROSITE" id="PS50937"/>
    </source>
</evidence>